<comment type="subcellular location">
    <subcellularLocation>
        <location evidence="1">Cell inner membrane</location>
        <topology evidence="1">Multi-pass membrane protein</topology>
    </subcellularLocation>
</comment>
<evidence type="ECO:0000256" key="1">
    <source>
        <dbReference type="ARBA" id="ARBA00004429"/>
    </source>
</evidence>
<keyword evidence="8" id="KW-0472">Membrane</keyword>
<dbReference type="GO" id="GO:0007165">
    <property type="term" value="P:signal transduction"/>
    <property type="evidence" value="ECO:0007669"/>
    <property type="project" value="UniProtKB-KW"/>
</dbReference>
<dbReference type="SMART" id="SM00304">
    <property type="entry name" value="HAMP"/>
    <property type="match status" value="2"/>
</dbReference>
<dbReference type="Proteomes" id="UP000231019">
    <property type="component" value="Unassembled WGS sequence"/>
</dbReference>
<evidence type="ECO:0008006" key="14">
    <source>
        <dbReference type="Google" id="ProtNLM"/>
    </source>
</evidence>
<evidence type="ECO:0000256" key="6">
    <source>
        <dbReference type="SAM" id="Coils"/>
    </source>
</evidence>
<dbReference type="PROSITE" id="PS50192">
    <property type="entry name" value="T_SNARE"/>
    <property type="match status" value="1"/>
</dbReference>
<dbReference type="Gene3D" id="6.10.340.10">
    <property type="match status" value="1"/>
</dbReference>
<feature type="coiled-coil region" evidence="6">
    <location>
        <begin position="553"/>
        <end position="580"/>
    </location>
</feature>
<dbReference type="PROSITE" id="PS50885">
    <property type="entry name" value="HAMP"/>
    <property type="match status" value="1"/>
</dbReference>
<feature type="compositionally biased region" description="Basic and acidic residues" evidence="7">
    <location>
        <begin position="259"/>
        <end position="320"/>
    </location>
</feature>
<sequence>MFEKINQLPVSLKAKLLIAIGLNTAVIIALICTAFLWNEKTTFHSVLERQTQVLGGIISENASVFLEFDTPEEAKKLLSTLKVESGVMAAAVYRQDNKIFAQYLRKGSEKSPLPTLPQENKLWDEQRGILEMSLPILLEKKQIGRVYLKTDSDHFRQKLNSSTQFALVLAFVGILILQLLGYFMIDLLVSRPLKISAKVIEAMARGDLTQVLEIHSKDEVGLMADSINQTIAGIKQATGQEVLDWQVIAEQKKREEIQKIKDAEQRQRDEEQRRKDAEQRQRDEEQRRKDTEQRQRDEEQRFKDAEQREKEKVQLERDMEQSEALASASGVFSSLSQKLSQNADMTTEQATQVSATFQQMNTELYTIASSMEEMRASIQEINRHVVGVNQMGNQAVSESLITNQVVAQLGEKSISIGQVIQFISSIAEQTKLLALNAAIEAARAGEFGKGFGVVASEIKSLAKETSASANSISEEIFAIQNDVNKVVGAIESITSMIQQINDLQSMIAAAIEEQAATTQSIDSNVQHAVVGSQSILKSTDQLVEISRVTSQGAQTLNESALELAEMAKELQKQNQEERTLVFV</sequence>
<dbReference type="GO" id="GO:0005886">
    <property type="term" value="C:plasma membrane"/>
    <property type="evidence" value="ECO:0007669"/>
    <property type="project" value="UniProtKB-SubCell"/>
</dbReference>
<feature type="transmembrane region" description="Helical" evidence="8">
    <location>
        <begin position="16"/>
        <end position="37"/>
    </location>
</feature>
<protein>
    <recommendedName>
        <fullName evidence="14">Methyl-accepting chemotaxis protein</fullName>
    </recommendedName>
</protein>
<keyword evidence="2" id="KW-0997">Cell inner membrane</keyword>
<comment type="caution">
    <text evidence="12">The sequence shown here is derived from an EMBL/GenBank/DDBJ whole genome shotgun (WGS) entry which is preliminary data.</text>
</comment>
<feature type="transmembrane region" description="Helical" evidence="8">
    <location>
        <begin position="165"/>
        <end position="185"/>
    </location>
</feature>
<proteinExistence type="inferred from homology"/>
<evidence type="ECO:0000313" key="12">
    <source>
        <dbReference type="EMBL" id="PIW17600.1"/>
    </source>
</evidence>
<dbReference type="PANTHER" id="PTHR32089:SF112">
    <property type="entry name" value="LYSOZYME-LIKE PROTEIN-RELATED"/>
    <property type="match status" value="1"/>
</dbReference>
<dbReference type="InterPro" id="IPR003660">
    <property type="entry name" value="HAMP_dom"/>
</dbReference>
<evidence type="ECO:0000256" key="5">
    <source>
        <dbReference type="PROSITE-ProRule" id="PRU00284"/>
    </source>
</evidence>
<evidence type="ECO:0000259" key="9">
    <source>
        <dbReference type="PROSITE" id="PS50111"/>
    </source>
</evidence>
<evidence type="ECO:0000313" key="13">
    <source>
        <dbReference type="Proteomes" id="UP000231019"/>
    </source>
</evidence>
<dbReference type="SUPFAM" id="SSF58104">
    <property type="entry name" value="Methyl-accepting chemotaxis protein (MCP) signaling domain"/>
    <property type="match status" value="1"/>
</dbReference>
<dbReference type="PROSITE" id="PS50111">
    <property type="entry name" value="CHEMOTAXIS_TRANSDUC_2"/>
    <property type="match status" value="1"/>
</dbReference>
<dbReference type="AlphaFoldDB" id="A0A2M7G6E0"/>
<dbReference type="InterPro" id="IPR000727">
    <property type="entry name" value="T_SNARE_dom"/>
</dbReference>
<feature type="domain" description="T-SNARE coiled-coil homology" evidence="10">
    <location>
        <begin position="480"/>
        <end position="542"/>
    </location>
</feature>
<reference evidence="12 13" key="1">
    <citation type="submission" date="2017-09" db="EMBL/GenBank/DDBJ databases">
        <title>Depth-based differentiation of microbial function through sediment-hosted aquifers and enrichment of novel symbionts in the deep terrestrial subsurface.</title>
        <authorList>
            <person name="Probst A.J."/>
            <person name="Ladd B."/>
            <person name="Jarett J.K."/>
            <person name="Geller-Mcgrath D.E."/>
            <person name="Sieber C.M."/>
            <person name="Emerson J.B."/>
            <person name="Anantharaman K."/>
            <person name="Thomas B.C."/>
            <person name="Malmstrom R."/>
            <person name="Stieglmeier M."/>
            <person name="Klingl A."/>
            <person name="Woyke T."/>
            <person name="Ryan C.M."/>
            <person name="Banfield J.F."/>
        </authorList>
    </citation>
    <scope>NUCLEOTIDE SEQUENCE [LARGE SCALE GENOMIC DNA]</scope>
    <source>
        <strain evidence="12">CG17_big_fil_post_rev_8_21_14_2_50_48_46</strain>
    </source>
</reference>
<keyword evidence="8" id="KW-0812">Transmembrane</keyword>
<dbReference type="Pfam" id="PF17152">
    <property type="entry name" value="CHASE8"/>
    <property type="match status" value="1"/>
</dbReference>
<accession>A0A2M7G6E0</accession>
<feature type="domain" description="Methyl-accepting transducer" evidence="9">
    <location>
        <begin position="321"/>
        <end position="567"/>
    </location>
</feature>
<evidence type="ECO:0000256" key="2">
    <source>
        <dbReference type="ARBA" id="ARBA00022519"/>
    </source>
</evidence>
<comment type="similarity">
    <text evidence="4">Belongs to the methyl-accepting chemotaxis (MCP) protein family.</text>
</comment>
<dbReference type="SMART" id="SM00283">
    <property type="entry name" value="MA"/>
    <property type="match status" value="1"/>
</dbReference>
<keyword evidence="8" id="KW-1133">Transmembrane helix</keyword>
<dbReference type="PANTHER" id="PTHR32089">
    <property type="entry name" value="METHYL-ACCEPTING CHEMOTAXIS PROTEIN MCPB"/>
    <property type="match status" value="1"/>
</dbReference>
<keyword evidence="3 5" id="KW-0807">Transducer</keyword>
<feature type="domain" description="HAMP" evidence="11">
    <location>
        <begin position="187"/>
        <end position="239"/>
    </location>
</feature>
<feature type="region of interest" description="Disordered" evidence="7">
    <location>
        <begin position="259"/>
        <end position="326"/>
    </location>
</feature>
<evidence type="ECO:0000256" key="4">
    <source>
        <dbReference type="ARBA" id="ARBA00029447"/>
    </source>
</evidence>
<dbReference type="InterPro" id="IPR033417">
    <property type="entry name" value="CHASE8"/>
</dbReference>
<gene>
    <name evidence="12" type="ORF">COW36_08885</name>
</gene>
<dbReference type="Pfam" id="PF00015">
    <property type="entry name" value="MCPsignal"/>
    <property type="match status" value="1"/>
</dbReference>
<evidence type="ECO:0000256" key="8">
    <source>
        <dbReference type="SAM" id="Phobius"/>
    </source>
</evidence>
<organism evidence="12 13">
    <name type="scientific">bacterium (Candidatus Blackallbacteria) CG17_big_fil_post_rev_8_21_14_2_50_48_46</name>
    <dbReference type="NCBI Taxonomy" id="2014261"/>
    <lineage>
        <taxon>Bacteria</taxon>
        <taxon>Candidatus Blackallbacteria</taxon>
    </lineage>
</organism>
<dbReference type="EMBL" id="PFFQ01000023">
    <property type="protein sequence ID" value="PIW17600.1"/>
    <property type="molecule type" value="Genomic_DNA"/>
</dbReference>
<evidence type="ECO:0000256" key="7">
    <source>
        <dbReference type="SAM" id="MobiDB-lite"/>
    </source>
</evidence>
<dbReference type="Gene3D" id="1.10.287.950">
    <property type="entry name" value="Methyl-accepting chemotaxis protein"/>
    <property type="match status" value="1"/>
</dbReference>
<dbReference type="CDD" id="cd06225">
    <property type="entry name" value="HAMP"/>
    <property type="match status" value="1"/>
</dbReference>
<name>A0A2M7G6E0_9BACT</name>
<dbReference type="InterPro" id="IPR004089">
    <property type="entry name" value="MCPsignal_dom"/>
</dbReference>
<evidence type="ECO:0000259" key="11">
    <source>
        <dbReference type="PROSITE" id="PS50885"/>
    </source>
</evidence>
<evidence type="ECO:0000256" key="3">
    <source>
        <dbReference type="ARBA" id="ARBA00023224"/>
    </source>
</evidence>
<keyword evidence="2" id="KW-1003">Cell membrane</keyword>
<evidence type="ECO:0000259" key="10">
    <source>
        <dbReference type="PROSITE" id="PS50192"/>
    </source>
</evidence>
<keyword evidence="6" id="KW-0175">Coiled coil</keyword>
<dbReference type="Pfam" id="PF00672">
    <property type="entry name" value="HAMP"/>
    <property type="match status" value="1"/>
</dbReference>